<dbReference type="AlphaFoldDB" id="A0A4P7PT30"/>
<sequence length="183" mass="20936">MRKSIVLLLIIALVSCQNKETETIVKPVEETLQTSDLYSKVFYISPKLNTEDCIAYNDGCDCCDGKIVFLKNGTFISDFYCIPLKSYNTGTFKIENKKLILDYDDKEVTYGPANDDYSEEEESVLTLDTVKCGMVSLDVIKCKKKYVFKGESDYYSEDKKASFLQAINEYKNEGAWKLLDVKY</sequence>
<evidence type="ECO:0008006" key="3">
    <source>
        <dbReference type="Google" id="ProtNLM"/>
    </source>
</evidence>
<evidence type="ECO:0000313" key="1">
    <source>
        <dbReference type="EMBL" id="QBZ98097.1"/>
    </source>
</evidence>
<accession>A0A4P7PT30</accession>
<dbReference type="RefSeq" id="WP_136152012.1">
    <property type="nucleotide sequence ID" value="NZ_CP038810.1"/>
</dbReference>
<name>A0A4P7PT30_9FLAO</name>
<protein>
    <recommendedName>
        <fullName evidence="3">Lipoprotein</fullName>
    </recommendedName>
</protein>
<dbReference type="EMBL" id="CP038810">
    <property type="protein sequence ID" value="QBZ98097.1"/>
    <property type="molecule type" value="Genomic_DNA"/>
</dbReference>
<gene>
    <name evidence="1" type="ORF">GS03_01602</name>
</gene>
<proteinExistence type="predicted"/>
<keyword evidence="2" id="KW-1185">Reference proteome</keyword>
<evidence type="ECO:0000313" key="2">
    <source>
        <dbReference type="Proteomes" id="UP000296862"/>
    </source>
</evidence>
<dbReference type="KEGG" id="fsn:GS03_01602"/>
<organism evidence="1 2">
    <name type="scientific">Flavobacterium sangjuense</name>
    <dbReference type="NCBI Taxonomy" id="2518177"/>
    <lineage>
        <taxon>Bacteria</taxon>
        <taxon>Pseudomonadati</taxon>
        <taxon>Bacteroidota</taxon>
        <taxon>Flavobacteriia</taxon>
        <taxon>Flavobacteriales</taxon>
        <taxon>Flavobacteriaceae</taxon>
        <taxon>Flavobacterium</taxon>
    </lineage>
</organism>
<dbReference type="PROSITE" id="PS51257">
    <property type="entry name" value="PROKAR_LIPOPROTEIN"/>
    <property type="match status" value="1"/>
</dbReference>
<dbReference type="Proteomes" id="UP000296862">
    <property type="component" value="Chromosome"/>
</dbReference>
<reference evidence="1 2" key="1">
    <citation type="submission" date="2019-04" db="EMBL/GenBank/DDBJ databases">
        <title>Flavobacterium sp. GS03.</title>
        <authorList>
            <person name="Kim H."/>
        </authorList>
    </citation>
    <scope>NUCLEOTIDE SEQUENCE [LARGE SCALE GENOMIC DNA]</scope>
    <source>
        <strain evidence="1 2">GS03</strain>
    </source>
</reference>